<gene>
    <name evidence="1" type="ORF">BEI63_26030</name>
</gene>
<dbReference type="Proteomes" id="UP000094869">
    <property type="component" value="Unassembled WGS sequence"/>
</dbReference>
<accession>A0ABX3A9Z2</accession>
<organism evidence="1 2">
    <name type="scientific">Eisenbergiella tayi</name>
    <dbReference type="NCBI Taxonomy" id="1432052"/>
    <lineage>
        <taxon>Bacteria</taxon>
        <taxon>Bacillati</taxon>
        <taxon>Bacillota</taxon>
        <taxon>Clostridia</taxon>
        <taxon>Lachnospirales</taxon>
        <taxon>Lachnospiraceae</taxon>
        <taxon>Eisenbergiella</taxon>
    </lineage>
</organism>
<protein>
    <submittedName>
        <fullName evidence="1">Uncharacterized protein</fullName>
    </submittedName>
</protein>
<keyword evidence="2" id="KW-1185">Reference proteome</keyword>
<name>A0ABX3A9Z2_9FIRM</name>
<comment type="caution">
    <text evidence="1">The sequence shown here is derived from an EMBL/GenBank/DDBJ whole genome shotgun (WGS) entry which is preliminary data.</text>
</comment>
<reference evidence="1 2" key="1">
    <citation type="submission" date="2016-08" db="EMBL/GenBank/DDBJ databases">
        <title>Characterization of Isolates of Eisenbergiella tayi Derived from Blood Cultures, Using Whole Genome Sequencing.</title>
        <authorList>
            <person name="Bernier A.-M."/>
            <person name="Burdz T."/>
            <person name="Wiebe D."/>
            <person name="Bernard K."/>
        </authorList>
    </citation>
    <scope>NUCLEOTIDE SEQUENCE [LARGE SCALE GENOMIC DNA]</scope>
    <source>
        <strain evidence="1 2">NML120146</strain>
    </source>
</reference>
<evidence type="ECO:0000313" key="2">
    <source>
        <dbReference type="Proteomes" id="UP000094869"/>
    </source>
</evidence>
<dbReference type="EMBL" id="MEHD01000043">
    <property type="protein sequence ID" value="ODR48308.1"/>
    <property type="molecule type" value="Genomic_DNA"/>
</dbReference>
<evidence type="ECO:0000313" key="1">
    <source>
        <dbReference type="EMBL" id="ODR48308.1"/>
    </source>
</evidence>
<sequence length="68" mass="7782">MGYGSSKREKMSIKSKNVDIEKGMLYNSTYFYGKPLSGGVALIIESYWWCDGSILNQCEWACEMKVKK</sequence>
<proteinExistence type="predicted"/>